<dbReference type="GO" id="GO:0005975">
    <property type="term" value="P:carbohydrate metabolic process"/>
    <property type="evidence" value="ECO:0007669"/>
    <property type="project" value="InterPro"/>
</dbReference>
<dbReference type="SUPFAM" id="SSF88713">
    <property type="entry name" value="Glycoside hydrolase/deacetylase"/>
    <property type="match status" value="1"/>
</dbReference>
<dbReference type="Pfam" id="PF01522">
    <property type="entry name" value="Polysacc_deac_1"/>
    <property type="match status" value="1"/>
</dbReference>
<accession>A0A3P4B7B5</accession>
<feature type="domain" description="NodB homology" evidence="1">
    <location>
        <begin position="43"/>
        <end position="259"/>
    </location>
</feature>
<dbReference type="EMBL" id="UWPJ01000033">
    <property type="protein sequence ID" value="VCU71952.1"/>
    <property type="molecule type" value="Genomic_DNA"/>
</dbReference>
<gene>
    <name evidence="2" type="primary">pgdA_2</name>
    <name evidence="2" type="ORF">PIGHUM_04044</name>
</gene>
<sequence>MQVPLMAWPNGKRIAVAVSVMFETWSDGAAPSYSVQTTHLKGGTVDHAGHAWSTYGGREGVWRIIRTLDRRQVPATFFTNARCAEIYPDAVRQIVRSGHDVAGHAYTQDKLLTYMTPDEERATIFRSLEVLAEATGKPPTGWLSPVVAFTPHTAGFLAEAGLTWHNDVTYVDMPHRIHTEHGVIAGVPKSDFTDNRVLKSSSRGLYEVYTSTFDYLYRHEPMSMLVLTLHCHFGGRPMVTAVFDQIVEYIAGHPDVWFCRLEELGDWALAQTQDEHPYRGRYFRP</sequence>
<dbReference type="InterPro" id="IPR011330">
    <property type="entry name" value="Glyco_hydro/deAcase_b/a-brl"/>
</dbReference>
<dbReference type="Gene3D" id="3.20.20.370">
    <property type="entry name" value="Glycoside hydrolase/deacetylase"/>
    <property type="match status" value="1"/>
</dbReference>
<keyword evidence="2" id="KW-0378">Hydrolase</keyword>
<dbReference type="InterPro" id="IPR002509">
    <property type="entry name" value="NODB_dom"/>
</dbReference>
<dbReference type="GO" id="GO:0016810">
    <property type="term" value="F:hydrolase activity, acting on carbon-nitrogen (but not peptide) bonds"/>
    <property type="evidence" value="ECO:0007669"/>
    <property type="project" value="InterPro"/>
</dbReference>
<dbReference type="PANTHER" id="PTHR43123">
    <property type="entry name" value="POLYSACCHARIDE DEACETYLASE-RELATED"/>
    <property type="match status" value="1"/>
</dbReference>
<evidence type="ECO:0000259" key="1">
    <source>
        <dbReference type="PROSITE" id="PS51677"/>
    </source>
</evidence>
<organism evidence="2 3">
    <name type="scientific">Pigmentiphaga humi</name>
    <dbReference type="NCBI Taxonomy" id="2478468"/>
    <lineage>
        <taxon>Bacteria</taxon>
        <taxon>Pseudomonadati</taxon>
        <taxon>Pseudomonadota</taxon>
        <taxon>Betaproteobacteria</taxon>
        <taxon>Burkholderiales</taxon>
        <taxon>Alcaligenaceae</taxon>
        <taxon>Pigmentiphaga</taxon>
    </lineage>
</organism>
<dbReference type="OrthoDB" id="9074860at2"/>
<name>A0A3P4B7B5_9BURK</name>
<dbReference type="PANTHER" id="PTHR43123:SF1">
    <property type="entry name" value="POLYSACCHARIDE DEACETYLASE-RELATED"/>
    <property type="match status" value="1"/>
</dbReference>
<proteinExistence type="predicted"/>
<dbReference type="EC" id="3.5.1.-" evidence="2"/>
<dbReference type="PROSITE" id="PS51677">
    <property type="entry name" value="NODB"/>
    <property type="match status" value="1"/>
</dbReference>
<dbReference type="AlphaFoldDB" id="A0A3P4B7B5"/>
<evidence type="ECO:0000313" key="2">
    <source>
        <dbReference type="EMBL" id="VCU71952.1"/>
    </source>
</evidence>
<keyword evidence="3" id="KW-1185">Reference proteome</keyword>
<evidence type="ECO:0000313" key="3">
    <source>
        <dbReference type="Proteomes" id="UP000277294"/>
    </source>
</evidence>
<dbReference type="Proteomes" id="UP000277294">
    <property type="component" value="Unassembled WGS sequence"/>
</dbReference>
<protein>
    <submittedName>
        <fullName evidence="2">Peptidoglycan deacetylase</fullName>
        <ecNumber evidence="2">3.5.1.-</ecNumber>
    </submittedName>
</protein>
<dbReference type="CDD" id="cd10916">
    <property type="entry name" value="CE4_PuuE_HpPgdA_like"/>
    <property type="match status" value="1"/>
</dbReference>
<dbReference type="RefSeq" id="WP_160142377.1">
    <property type="nucleotide sequence ID" value="NZ_UWPJ01000033.1"/>
</dbReference>
<reference evidence="2 3" key="1">
    <citation type="submission" date="2018-10" db="EMBL/GenBank/DDBJ databases">
        <authorList>
            <person name="Criscuolo A."/>
        </authorList>
    </citation>
    <scope>NUCLEOTIDE SEQUENCE [LARGE SCALE GENOMIC DNA]</scope>
    <source>
        <strain evidence="2">DnA1</strain>
    </source>
</reference>